<dbReference type="PROSITE" id="PS00463">
    <property type="entry name" value="ZN2_CY6_FUNGAL_1"/>
    <property type="match status" value="1"/>
</dbReference>
<dbReference type="InterPro" id="IPR036864">
    <property type="entry name" value="Zn2-C6_fun-type_DNA-bd_sf"/>
</dbReference>
<feature type="transmembrane region" description="Helical" evidence="6">
    <location>
        <begin position="671"/>
        <end position="698"/>
    </location>
</feature>
<dbReference type="CDD" id="cd00067">
    <property type="entry name" value="GAL4"/>
    <property type="match status" value="1"/>
</dbReference>
<dbReference type="Pfam" id="PF00172">
    <property type="entry name" value="Zn_clus"/>
    <property type="match status" value="1"/>
</dbReference>
<dbReference type="Proteomes" id="UP000536275">
    <property type="component" value="Unassembled WGS sequence"/>
</dbReference>
<reference evidence="8 9" key="1">
    <citation type="submission" date="2020-03" db="EMBL/GenBank/DDBJ databases">
        <title>FDA dAtabase for Regulatory Grade micrObial Sequences (FDA-ARGOS): Supporting development and validation of Infectious Disease Dx tests.</title>
        <authorList>
            <person name="Campos J."/>
            <person name="Goldberg B."/>
            <person name="Tallon L."/>
            <person name="Sadzewicz L."/>
            <person name="Vavikolanu K."/>
            <person name="Mehta A."/>
            <person name="Aluvathingal J."/>
            <person name="Nadendla S."/>
            <person name="Nandy P."/>
            <person name="Geyer C."/>
            <person name="Yan Y."/>
            <person name="Sichtig H."/>
        </authorList>
    </citation>
    <scope>NUCLEOTIDE SEQUENCE [LARGE SCALE GENOMIC DNA]</scope>
    <source>
        <strain evidence="8 9">FDAARGOS_656</strain>
    </source>
</reference>
<dbReference type="GO" id="GO:0000981">
    <property type="term" value="F:DNA-binding transcription factor activity, RNA polymerase II-specific"/>
    <property type="evidence" value="ECO:0007669"/>
    <property type="project" value="InterPro"/>
</dbReference>
<feature type="compositionally biased region" description="Low complexity" evidence="5">
    <location>
        <begin position="867"/>
        <end position="881"/>
    </location>
</feature>
<evidence type="ECO:0000313" key="8">
    <source>
        <dbReference type="EMBL" id="KAF6070934.1"/>
    </source>
</evidence>
<dbReference type="Gene3D" id="4.10.240.10">
    <property type="entry name" value="Zn(2)-C6 fungal-type DNA-binding domain"/>
    <property type="match status" value="1"/>
</dbReference>
<accession>A0A8H6F548</accession>
<dbReference type="InterPro" id="IPR052400">
    <property type="entry name" value="Zn2-C6_fungal_TF"/>
</dbReference>
<dbReference type="GO" id="GO:0016020">
    <property type="term" value="C:membrane"/>
    <property type="evidence" value="ECO:0007669"/>
    <property type="project" value="UniProtKB-SubCell"/>
</dbReference>
<proteinExistence type="predicted"/>
<dbReference type="InterPro" id="IPR023271">
    <property type="entry name" value="Aquaporin-like"/>
</dbReference>
<feature type="region of interest" description="Disordered" evidence="5">
    <location>
        <begin position="56"/>
        <end position="89"/>
    </location>
</feature>
<evidence type="ECO:0000256" key="1">
    <source>
        <dbReference type="ARBA" id="ARBA00004141"/>
    </source>
</evidence>
<dbReference type="PROSITE" id="PS50048">
    <property type="entry name" value="ZN2_CY6_FUNGAL_2"/>
    <property type="match status" value="1"/>
</dbReference>
<dbReference type="Pfam" id="PF01226">
    <property type="entry name" value="Form_Nir_trans"/>
    <property type="match status" value="1"/>
</dbReference>
<sequence>MSVPLTKEKKKRSRGGCVSCKKLKIKCNEQKPICEYCRYTKRTCIYPILAPIKGYRRKTSRSPQESKDEKTSTPHSSTTAISPISSSSTSDKLNNLYVSNNEVPDINPYHYDKLSRDLVLTNSTSMLGITRFELRLLQFFDQECINFFSFGVNKNIHNTWKYKVPYLFLESELVRKSMFALSAMGLSTTLDLDELQSIDADEDEKSLVNIYNTNVDELDNIFENTTKYFMDTISKTKHMIGSIEDDSNIASFDDPKSAKELLVSSILVFSYLGVHPHRLSPLIDFTQERGDLIQISKGIRYTIMSCAPTILKSDMSPLLFFHGIEKMQTPTFEKCQYPIIQDLKNDIDEFGSGEGSSEISEELSILKDVVARLMMCINGCKFFKFPIPLFRFLMLFDDHFRDLLYNKHRLALRILYVYSALCSICRFQFFDERNVWKDYMTWYRGYAAENFDGYKNETDEYLYFLAAIEHFHWDDFTNFDKFNPKAEFEKVIQSVQLTLHQHHLQVMRYLNDNGILQDKAPLPQFREFPEQSLILSALFLHKADIKVLTYRTISRKNFLNWVRETSGFNRSKKFQSPEMNPISQQIGSVEVAVQKAESTFVETLLKATAGNFYVCLAIFLQLMAKPLHVKFLMMLLPVFTFVAMGFTHSVADMFLVTMGLINGAPISVGKAAWKVFLPGAIGNIIGGSFFGVVITWYLHIYVVERDRAALNLPQYELRDEQPELNQDSRVVRKKSPRMEDEVVHTNKFDDSEESEEIQAPEDFYPTPVYDETSIQSYRLTHRKTRDSISSLRSTRRSPKNVFPVYGMGAPLKRERTIAGEVSTPAEPMDEKLEEEAEYIGTRLRKAISNRSKVSDLEANKSPSNHGSRQPTPRSSFSRRSSNVGIIKSSEGPDPTDSNIDLADIRE</sequence>
<dbReference type="Gene3D" id="1.20.1080.10">
    <property type="entry name" value="Glycerol uptake facilitator protein"/>
    <property type="match status" value="1"/>
</dbReference>
<dbReference type="InterPro" id="IPR001138">
    <property type="entry name" value="Zn2Cys6_DnaBD"/>
</dbReference>
<dbReference type="InterPro" id="IPR000292">
    <property type="entry name" value="For/NO2_transpt"/>
</dbReference>
<dbReference type="PANTHER" id="PTHR47657:SF7">
    <property type="entry name" value="STEROL REGULATORY ELEMENT-BINDING PROTEIN ECM22"/>
    <property type="match status" value="1"/>
</dbReference>
<gene>
    <name evidence="8" type="ORF">FOB64_001996</name>
</gene>
<organism evidence="8 9">
    <name type="scientific">Candida albicans</name>
    <name type="common">Yeast</name>
    <dbReference type="NCBI Taxonomy" id="5476"/>
    <lineage>
        <taxon>Eukaryota</taxon>
        <taxon>Fungi</taxon>
        <taxon>Dikarya</taxon>
        <taxon>Ascomycota</taxon>
        <taxon>Saccharomycotina</taxon>
        <taxon>Pichiomycetes</taxon>
        <taxon>Debaryomycetaceae</taxon>
        <taxon>Candida/Lodderomyces clade</taxon>
        <taxon>Candida</taxon>
    </lineage>
</organism>
<feature type="region of interest" description="Disordered" evidence="5">
    <location>
        <begin position="847"/>
        <end position="906"/>
    </location>
</feature>
<dbReference type="SMART" id="SM00066">
    <property type="entry name" value="GAL4"/>
    <property type="match status" value="1"/>
</dbReference>
<comment type="caution">
    <text evidence="8">The sequence shown here is derived from an EMBL/GenBank/DDBJ whole genome shotgun (WGS) entry which is preliminary data.</text>
</comment>
<evidence type="ECO:0000256" key="3">
    <source>
        <dbReference type="ARBA" id="ARBA00022989"/>
    </source>
</evidence>
<protein>
    <submittedName>
        <fullName evidence="8">Formate/nitrite transporter family protein</fullName>
    </submittedName>
</protein>
<evidence type="ECO:0000259" key="7">
    <source>
        <dbReference type="PROSITE" id="PS50048"/>
    </source>
</evidence>
<evidence type="ECO:0000313" key="9">
    <source>
        <dbReference type="Proteomes" id="UP000536275"/>
    </source>
</evidence>
<dbReference type="AlphaFoldDB" id="A0A8H6F548"/>
<name>A0A8H6F548_CANAX</name>
<keyword evidence="4 6" id="KW-0472">Membrane</keyword>
<keyword evidence="3 6" id="KW-1133">Transmembrane helix</keyword>
<evidence type="ECO:0000256" key="4">
    <source>
        <dbReference type="ARBA" id="ARBA00023136"/>
    </source>
</evidence>
<comment type="subcellular location">
    <subcellularLocation>
        <location evidence="1">Membrane</location>
        <topology evidence="1">Multi-pass membrane protein</topology>
    </subcellularLocation>
</comment>
<keyword evidence="2 6" id="KW-0812">Transmembrane</keyword>
<evidence type="ECO:0000256" key="2">
    <source>
        <dbReference type="ARBA" id="ARBA00022692"/>
    </source>
</evidence>
<evidence type="ECO:0000256" key="6">
    <source>
        <dbReference type="SAM" id="Phobius"/>
    </source>
</evidence>
<dbReference type="EMBL" id="JABWAD010000022">
    <property type="protein sequence ID" value="KAF6070934.1"/>
    <property type="molecule type" value="Genomic_DNA"/>
</dbReference>
<dbReference type="GO" id="GO:0008270">
    <property type="term" value="F:zinc ion binding"/>
    <property type="evidence" value="ECO:0007669"/>
    <property type="project" value="InterPro"/>
</dbReference>
<dbReference type="SUPFAM" id="SSF57701">
    <property type="entry name" value="Zn2/Cys6 DNA-binding domain"/>
    <property type="match status" value="1"/>
</dbReference>
<feature type="domain" description="Zn(2)-C6 fungal-type" evidence="7">
    <location>
        <begin position="16"/>
        <end position="46"/>
    </location>
</feature>
<dbReference type="GO" id="GO:0022857">
    <property type="term" value="F:transmembrane transporter activity"/>
    <property type="evidence" value="ECO:0007669"/>
    <property type="project" value="InterPro"/>
</dbReference>
<feature type="compositionally biased region" description="Low complexity" evidence="5">
    <location>
        <begin position="73"/>
        <end position="89"/>
    </location>
</feature>
<feature type="transmembrane region" description="Helical" evidence="6">
    <location>
        <begin position="631"/>
        <end position="651"/>
    </location>
</feature>
<dbReference type="PANTHER" id="PTHR47657">
    <property type="entry name" value="STEROL REGULATORY ELEMENT-BINDING PROTEIN ECM22"/>
    <property type="match status" value="1"/>
</dbReference>
<feature type="region of interest" description="Disordered" evidence="5">
    <location>
        <begin position="784"/>
        <end position="806"/>
    </location>
</feature>
<dbReference type="FunFam" id="4.10.240.10:FF:000120">
    <property type="entry name" value="Zcf18p"/>
    <property type="match status" value="1"/>
</dbReference>
<evidence type="ECO:0000256" key="5">
    <source>
        <dbReference type="SAM" id="MobiDB-lite"/>
    </source>
</evidence>